<dbReference type="EMBL" id="LYVF01000062">
    <property type="protein sequence ID" value="OAT85507.1"/>
    <property type="molecule type" value="Genomic_DNA"/>
</dbReference>
<reference evidence="1 2" key="1">
    <citation type="submission" date="2016-04" db="EMBL/GenBank/DDBJ databases">
        <authorList>
            <person name="Evans L.H."/>
            <person name="Alamgir A."/>
            <person name="Owens N."/>
            <person name="Weber N.D."/>
            <person name="Virtaneva K."/>
            <person name="Barbian K."/>
            <person name="Babar A."/>
            <person name="Rosenke K."/>
        </authorList>
    </citation>
    <scope>NUCLEOTIDE SEQUENCE [LARGE SCALE GENOMIC DNA]</scope>
    <source>
        <strain evidence="1 2">LMa1</strain>
    </source>
</reference>
<gene>
    <name evidence="1" type="ORF">A6M21_06225</name>
</gene>
<dbReference type="STRING" id="1838280.A6M21_06225"/>
<sequence length="130" mass="14882">MPVKSSYRLFPAAWLLFTVKYNAPSGRRNWKRPQKSTINYNRENTWSSLLRGARCRCAVAGRLETLRLFIRKIINLNVHRWEKRVIIIIAKQPGMSTMDLQVQSGLKSFYREVAGPEAGGPTGHESIVSH</sequence>
<evidence type="ECO:0000313" key="1">
    <source>
        <dbReference type="EMBL" id="OAT85507.1"/>
    </source>
</evidence>
<name>A0A1B7LH80_9FIRM</name>
<protein>
    <submittedName>
        <fullName evidence="1">Uncharacterized protein</fullName>
    </submittedName>
</protein>
<keyword evidence="2" id="KW-1185">Reference proteome</keyword>
<proteinExistence type="predicted"/>
<dbReference type="AlphaFoldDB" id="A0A1B7LH80"/>
<accession>A0A1B7LH80</accession>
<comment type="caution">
    <text evidence="1">The sequence shown here is derived from an EMBL/GenBank/DDBJ whole genome shotgun (WGS) entry which is preliminary data.</text>
</comment>
<evidence type="ECO:0000313" key="2">
    <source>
        <dbReference type="Proteomes" id="UP000078532"/>
    </source>
</evidence>
<dbReference type="Proteomes" id="UP000078532">
    <property type="component" value="Unassembled WGS sequence"/>
</dbReference>
<organism evidence="1 2">
    <name type="scientific">Desulfotomaculum copahuensis</name>
    <dbReference type="NCBI Taxonomy" id="1838280"/>
    <lineage>
        <taxon>Bacteria</taxon>
        <taxon>Bacillati</taxon>
        <taxon>Bacillota</taxon>
        <taxon>Clostridia</taxon>
        <taxon>Eubacteriales</taxon>
        <taxon>Desulfotomaculaceae</taxon>
        <taxon>Desulfotomaculum</taxon>
    </lineage>
</organism>